<sequence>MKKNFFSSSILLSILPVLFFVLGCISLIKSSPALYEIDTDYLISLFLITALGSYLFLKNMVSVFISFLCTVNTLIAVLFFIDLFQLEYSVFTAAAILVSLFFSVFLNTMLLCGINRYKKPSEGALPAVEKTLTMHFYTIMLSLGGVSLLSLPAFYQNEHVFFPHFTTVLISGSASAVINAVMLLPLLANCWMGSVNEERMQDDLEHSFSEKAVLQLNRSIEKAVGLLAWVISPVVDYKPACWLITLFTALSIACMGAVKFENNLSLGNSQGNSLIILPIVYFLVVVLRYESYALAFAAVFSTLLNYFLLDALCQAFLSESEILKEICFYGSLIVSFIGTYLQTDMAFRCSKNNAVQPGTLLGSLSKTVYVVFVSMAAAVLFMVMSLYLSGTPDLKALLRAAVITSSSIILLLPVPAYLSVFLSLQELLLRKRKKKINSIYL</sequence>
<name>A0ABU9INU0_9FLAO</name>
<feature type="transmembrane region" description="Helical" evidence="1">
    <location>
        <begin position="240"/>
        <end position="258"/>
    </location>
</feature>
<gene>
    <name evidence="2" type="ORF">AAEO57_10025</name>
</gene>
<dbReference type="PROSITE" id="PS51257">
    <property type="entry name" value="PROKAR_LIPOPROTEIN"/>
    <property type="match status" value="1"/>
</dbReference>
<evidence type="ECO:0000313" key="3">
    <source>
        <dbReference type="Proteomes" id="UP001485226"/>
    </source>
</evidence>
<feature type="transmembrane region" description="Helical" evidence="1">
    <location>
        <begin position="135"/>
        <end position="155"/>
    </location>
</feature>
<dbReference type="RefSeq" id="WP_341692135.1">
    <property type="nucleotide sequence ID" value="NZ_JBBYHS010000009.1"/>
</dbReference>
<comment type="caution">
    <text evidence="2">The sequence shown here is derived from an EMBL/GenBank/DDBJ whole genome shotgun (WGS) entry which is preliminary data.</text>
</comment>
<feature type="transmembrane region" description="Helical" evidence="1">
    <location>
        <begin position="270"/>
        <end position="287"/>
    </location>
</feature>
<feature type="transmembrane region" description="Helical" evidence="1">
    <location>
        <begin position="90"/>
        <end position="114"/>
    </location>
</feature>
<reference evidence="2 3" key="1">
    <citation type="submission" date="2024-04" db="EMBL/GenBank/DDBJ databases">
        <title>Flavobacterium sp. DGU38 16S ribosomal RNA gene Genome sequencing and assembly.</title>
        <authorList>
            <person name="Park S."/>
        </authorList>
    </citation>
    <scope>NUCLEOTIDE SEQUENCE [LARGE SCALE GENOMIC DNA]</scope>
    <source>
        <strain evidence="2 3">DGU38</strain>
    </source>
</reference>
<protein>
    <submittedName>
        <fullName evidence="2">Uncharacterized protein</fullName>
    </submittedName>
</protein>
<evidence type="ECO:0000313" key="2">
    <source>
        <dbReference type="EMBL" id="MEL1254113.1"/>
    </source>
</evidence>
<feature type="transmembrane region" description="Helical" evidence="1">
    <location>
        <begin position="294"/>
        <end position="317"/>
    </location>
</feature>
<dbReference type="Gene3D" id="1.20.1640.10">
    <property type="entry name" value="Multidrug efflux transporter AcrB transmembrane domain"/>
    <property type="match status" value="1"/>
</dbReference>
<dbReference type="EMBL" id="JBBYHS010000009">
    <property type="protein sequence ID" value="MEL1254113.1"/>
    <property type="molecule type" value="Genomic_DNA"/>
</dbReference>
<dbReference type="Proteomes" id="UP001485226">
    <property type="component" value="Unassembled WGS sequence"/>
</dbReference>
<feature type="transmembrane region" description="Helical" evidence="1">
    <location>
        <begin position="400"/>
        <end position="424"/>
    </location>
</feature>
<evidence type="ECO:0000256" key="1">
    <source>
        <dbReference type="SAM" id="Phobius"/>
    </source>
</evidence>
<feature type="transmembrane region" description="Helical" evidence="1">
    <location>
        <begin position="40"/>
        <end position="57"/>
    </location>
</feature>
<keyword evidence="1" id="KW-1133">Transmembrane helix</keyword>
<organism evidence="2 3">
    <name type="scientific">Flavobacterium calami</name>
    <dbReference type="NCBI Taxonomy" id="3139144"/>
    <lineage>
        <taxon>Bacteria</taxon>
        <taxon>Pseudomonadati</taxon>
        <taxon>Bacteroidota</taxon>
        <taxon>Flavobacteriia</taxon>
        <taxon>Flavobacteriales</taxon>
        <taxon>Flavobacteriaceae</taxon>
        <taxon>Flavobacterium</taxon>
    </lineage>
</organism>
<keyword evidence="1" id="KW-0472">Membrane</keyword>
<feature type="transmembrane region" description="Helical" evidence="1">
    <location>
        <begin position="329"/>
        <end position="347"/>
    </location>
</feature>
<feature type="transmembrane region" description="Helical" evidence="1">
    <location>
        <begin position="64"/>
        <end position="84"/>
    </location>
</feature>
<feature type="transmembrane region" description="Helical" evidence="1">
    <location>
        <begin position="368"/>
        <end position="388"/>
    </location>
</feature>
<proteinExistence type="predicted"/>
<accession>A0ABU9INU0</accession>
<keyword evidence="1" id="KW-0812">Transmembrane</keyword>
<feature type="transmembrane region" description="Helical" evidence="1">
    <location>
        <begin position="167"/>
        <end position="191"/>
    </location>
</feature>
<keyword evidence="3" id="KW-1185">Reference proteome</keyword>